<keyword evidence="7" id="KW-0418">Kinase</keyword>
<evidence type="ECO:0000256" key="9">
    <source>
        <dbReference type="ARBA" id="ARBA00022903"/>
    </source>
</evidence>
<dbReference type="RefSeq" id="WP_041092382.1">
    <property type="nucleotide sequence ID" value="NZ_AP014680.1"/>
</dbReference>
<evidence type="ECO:0000313" key="15">
    <source>
        <dbReference type="EMBL" id="BAP84855.1"/>
    </source>
</evidence>
<dbReference type="Pfam" id="PF13614">
    <property type="entry name" value="AAA_31"/>
    <property type="match status" value="1"/>
</dbReference>
<comment type="catalytic activity">
    <reaction evidence="13">
        <text>L-tyrosyl-[protein] + ATP = O-phospho-L-tyrosyl-[protein] + ADP + H(+)</text>
        <dbReference type="Rhea" id="RHEA:10596"/>
        <dbReference type="Rhea" id="RHEA-COMP:10136"/>
        <dbReference type="Rhea" id="RHEA-COMP:20101"/>
        <dbReference type="ChEBI" id="CHEBI:15378"/>
        <dbReference type="ChEBI" id="CHEBI:30616"/>
        <dbReference type="ChEBI" id="CHEBI:46858"/>
        <dbReference type="ChEBI" id="CHEBI:61978"/>
        <dbReference type="ChEBI" id="CHEBI:456216"/>
        <dbReference type="EC" id="2.7.10.2"/>
    </reaction>
</comment>
<evidence type="ECO:0000313" key="16">
    <source>
        <dbReference type="Proteomes" id="UP000031620"/>
    </source>
</evidence>
<name>A0A0A1GS71_9LACO</name>
<dbReference type="InterPro" id="IPR005702">
    <property type="entry name" value="Wzc-like_C"/>
</dbReference>
<keyword evidence="11" id="KW-0270">Exopolysaccharide synthesis</keyword>
<evidence type="ECO:0000256" key="3">
    <source>
        <dbReference type="ARBA" id="ARBA00011903"/>
    </source>
</evidence>
<evidence type="ECO:0000256" key="1">
    <source>
        <dbReference type="ARBA" id="ARBA00005132"/>
    </source>
</evidence>
<evidence type="ECO:0000256" key="2">
    <source>
        <dbReference type="ARBA" id="ARBA00007316"/>
    </source>
</evidence>
<dbReference type="Proteomes" id="UP000031620">
    <property type="component" value="Chromosome"/>
</dbReference>
<organism evidence="15 16">
    <name type="scientific">Paucilactobacillus hokkaidonensis JCM 18461</name>
    <dbReference type="NCBI Taxonomy" id="1291742"/>
    <lineage>
        <taxon>Bacteria</taxon>
        <taxon>Bacillati</taxon>
        <taxon>Bacillota</taxon>
        <taxon>Bacilli</taxon>
        <taxon>Lactobacillales</taxon>
        <taxon>Lactobacillaceae</taxon>
        <taxon>Paucilactobacillus</taxon>
    </lineage>
</organism>
<evidence type="ECO:0000256" key="11">
    <source>
        <dbReference type="ARBA" id="ARBA00023169"/>
    </source>
</evidence>
<dbReference type="PANTHER" id="PTHR32309:SF13">
    <property type="entry name" value="FERRIC ENTEROBACTIN TRANSPORT PROTEIN FEPE"/>
    <property type="match status" value="1"/>
</dbReference>
<dbReference type="EC" id="2.7.10.2" evidence="3"/>
<proteinExistence type="inferred from homology"/>
<evidence type="ECO:0000256" key="8">
    <source>
        <dbReference type="ARBA" id="ARBA00022840"/>
    </source>
</evidence>
<evidence type="ECO:0000256" key="7">
    <source>
        <dbReference type="ARBA" id="ARBA00022777"/>
    </source>
</evidence>
<protein>
    <recommendedName>
        <fullName evidence="4">Tyrosine-protein kinase CpsD</fullName>
        <ecNumber evidence="3">2.7.10.2</ecNumber>
    </recommendedName>
</protein>
<keyword evidence="9" id="KW-0972">Capsule biogenesis/degradation</keyword>
<keyword evidence="8" id="KW-0067">ATP-binding</keyword>
<dbReference type="InterPro" id="IPR027417">
    <property type="entry name" value="P-loop_NTPase"/>
</dbReference>
<gene>
    <name evidence="15" type="ORF">LOOC260_102770</name>
</gene>
<dbReference type="GO" id="GO:0000271">
    <property type="term" value="P:polysaccharide biosynthetic process"/>
    <property type="evidence" value="ECO:0007669"/>
    <property type="project" value="UniProtKB-KW"/>
</dbReference>
<dbReference type="InterPro" id="IPR025669">
    <property type="entry name" value="AAA_dom"/>
</dbReference>
<dbReference type="EMBL" id="AP014680">
    <property type="protein sequence ID" value="BAP84855.1"/>
    <property type="molecule type" value="Genomic_DNA"/>
</dbReference>
<dbReference type="InterPro" id="IPR050445">
    <property type="entry name" value="Bact_polysacc_biosynth/exp"/>
</dbReference>
<dbReference type="HOGENOM" id="CLU_052027_2_3_9"/>
<dbReference type="Gene3D" id="3.40.50.300">
    <property type="entry name" value="P-loop containing nucleotide triphosphate hydrolases"/>
    <property type="match status" value="1"/>
</dbReference>
<dbReference type="GO" id="GO:0005886">
    <property type="term" value="C:plasma membrane"/>
    <property type="evidence" value="ECO:0007669"/>
    <property type="project" value="TreeGrafter"/>
</dbReference>
<accession>A0A0A1GS71</accession>
<sequence>MSLFKRNSSHQGMLLYDRTPQSNFADQIRSLRTYLQQNHANVQILQITSAKASEGKSVLATNLALANAKIGQKTLLVDTNFSYPSIQTSFELKNPHNLIDAINSSATVHPNPTQFSNLDVMPTKQSDTAVSDTLARPRLKQLIADWRQTYDLIIFDSSDLLTNPSAQIIATLCDATLLSVNIGKTTKESLAHAKTTLTDVQATILGCVAVKQ</sequence>
<evidence type="ECO:0000256" key="10">
    <source>
        <dbReference type="ARBA" id="ARBA00023137"/>
    </source>
</evidence>
<dbReference type="GO" id="GO:0004713">
    <property type="term" value="F:protein tyrosine kinase activity"/>
    <property type="evidence" value="ECO:0007669"/>
    <property type="project" value="TreeGrafter"/>
</dbReference>
<evidence type="ECO:0000256" key="4">
    <source>
        <dbReference type="ARBA" id="ARBA00019200"/>
    </source>
</evidence>
<evidence type="ECO:0000256" key="5">
    <source>
        <dbReference type="ARBA" id="ARBA00022679"/>
    </source>
</evidence>
<reference evidence="15 16" key="1">
    <citation type="submission" date="2014-11" db="EMBL/GenBank/DDBJ databases">
        <title>Complete genome sequence and analysis of Lactobacillus hokkaidonensis LOOC260T.</title>
        <authorList>
            <person name="Tanizawa Y."/>
            <person name="Tohno M."/>
            <person name="Kaminuma E."/>
            <person name="Nakamura Y."/>
            <person name="Arita M."/>
        </authorList>
    </citation>
    <scope>NUCLEOTIDE SEQUENCE [LARGE SCALE GENOMIC DNA]</scope>
    <source>
        <strain evidence="15 16">LOOC260</strain>
    </source>
</reference>
<feature type="domain" description="AAA" evidence="14">
    <location>
        <begin position="43"/>
        <end position="202"/>
    </location>
</feature>
<dbReference type="AlphaFoldDB" id="A0A0A1GS71"/>
<comment type="function">
    <text evidence="12">Involved in the regulation of capsular polysaccharide biosynthesis. Autophosphorylation of CpsD attenuates its activity and reduces the level of encapsulation. May be part of a complex that directs the coordinated polymerization and export to the cell surface of the capsular polysaccharide.</text>
</comment>
<dbReference type="CDD" id="cd05387">
    <property type="entry name" value="BY-kinase"/>
    <property type="match status" value="1"/>
</dbReference>
<evidence type="ECO:0000259" key="14">
    <source>
        <dbReference type="Pfam" id="PF13614"/>
    </source>
</evidence>
<evidence type="ECO:0000256" key="13">
    <source>
        <dbReference type="ARBA" id="ARBA00051245"/>
    </source>
</evidence>
<keyword evidence="6" id="KW-0547">Nucleotide-binding</keyword>
<dbReference type="PANTHER" id="PTHR32309">
    <property type="entry name" value="TYROSINE-PROTEIN KINASE"/>
    <property type="match status" value="1"/>
</dbReference>
<dbReference type="STRING" id="1291742.LOOC260_102770"/>
<comment type="pathway">
    <text evidence="1">Capsule biogenesis; capsule polysaccharide biosynthesis.</text>
</comment>
<comment type="similarity">
    <text evidence="2">Belongs to the CpsD/CapB family.</text>
</comment>
<evidence type="ECO:0000256" key="12">
    <source>
        <dbReference type="ARBA" id="ARBA00024964"/>
    </source>
</evidence>
<keyword evidence="10" id="KW-0829">Tyrosine-protein kinase</keyword>
<dbReference type="SUPFAM" id="SSF52540">
    <property type="entry name" value="P-loop containing nucleoside triphosphate hydrolases"/>
    <property type="match status" value="1"/>
</dbReference>
<keyword evidence="5" id="KW-0808">Transferase</keyword>
<dbReference type="KEGG" id="lho:LOOC260_102770"/>
<evidence type="ECO:0000256" key="6">
    <source>
        <dbReference type="ARBA" id="ARBA00022741"/>
    </source>
</evidence>